<dbReference type="AlphaFoldDB" id="A0AA97A2N9"/>
<feature type="domain" description="ADP ribosyltransferase" evidence="1">
    <location>
        <begin position="100"/>
        <end position="218"/>
    </location>
</feature>
<dbReference type="Pfam" id="PF03496">
    <property type="entry name" value="ADPrib_exo_Tox"/>
    <property type="match status" value="1"/>
</dbReference>
<dbReference type="GO" id="GO:0005576">
    <property type="term" value="C:extracellular region"/>
    <property type="evidence" value="ECO:0007669"/>
    <property type="project" value="InterPro"/>
</dbReference>
<reference evidence="2 3" key="1">
    <citation type="submission" date="2023-07" db="EMBL/GenBank/DDBJ databases">
        <title>Closed genoem sequence of Methanomicrococcus sp. Hf6.</title>
        <authorList>
            <person name="Poehlein A."/>
            <person name="Protasov E."/>
            <person name="Platt K."/>
            <person name="Reeh H."/>
            <person name="Daniel R."/>
            <person name="Brune A."/>
        </authorList>
    </citation>
    <scope>NUCLEOTIDE SEQUENCE [LARGE SCALE GENOMIC DNA]</scope>
    <source>
        <strain evidence="2 3">Hf6</strain>
    </source>
</reference>
<evidence type="ECO:0000313" key="2">
    <source>
        <dbReference type="EMBL" id="WNY24263.1"/>
    </source>
</evidence>
<dbReference type="Proteomes" id="UP001302978">
    <property type="component" value="Chromosome"/>
</dbReference>
<protein>
    <recommendedName>
        <fullName evidence="1">ADP ribosyltransferase domain-containing protein</fullName>
    </recommendedName>
</protein>
<dbReference type="Gene3D" id="3.90.176.10">
    <property type="entry name" value="Toxin ADP-ribosyltransferase, Chain A, domain 1"/>
    <property type="match status" value="1"/>
</dbReference>
<evidence type="ECO:0000313" key="3">
    <source>
        <dbReference type="Proteomes" id="UP001302978"/>
    </source>
</evidence>
<dbReference type="KEGG" id="mehf:MmiHf6_15930"/>
<dbReference type="EMBL" id="CP131059">
    <property type="protein sequence ID" value="WNY24263.1"/>
    <property type="molecule type" value="Genomic_DNA"/>
</dbReference>
<keyword evidence="3" id="KW-1185">Reference proteome</keyword>
<sequence length="235" mass="27765">MQKKNPFYNPQILTSSPFLSNSIVREKMEAFSKDVSSFIPYIERNDLTIEEKVEIGNYQDVWPYNVQKRDWSIPIPKNWEDKPWCYVINSSCRFPSFYDSLNKLEKEIILKSIAHIDSAIRKSDVSGNRFVYRGISDPSWMKFLDPENDYTEAAFGSFSLRLESALKYTNSMNPVIFQLQLSNKMKALYVDEAEYEILRPRNSVYKIYKISKKYIQISPNQNKETTIYYLREISM</sequence>
<gene>
    <name evidence="2" type="ORF">MmiHf6_15930</name>
</gene>
<proteinExistence type="predicted"/>
<name>A0AA97A2N9_9EURY</name>
<dbReference type="InterPro" id="IPR003540">
    <property type="entry name" value="ADP-ribosyltransferase"/>
</dbReference>
<evidence type="ECO:0000259" key="1">
    <source>
        <dbReference type="Pfam" id="PF03496"/>
    </source>
</evidence>
<dbReference type="SUPFAM" id="SSF56399">
    <property type="entry name" value="ADP-ribosylation"/>
    <property type="match status" value="1"/>
</dbReference>
<organism evidence="2 3">
    <name type="scientific">Methanimicrococcus hongohii</name>
    <dbReference type="NCBI Taxonomy" id="3028295"/>
    <lineage>
        <taxon>Archaea</taxon>
        <taxon>Methanobacteriati</taxon>
        <taxon>Methanobacteriota</taxon>
        <taxon>Stenosarchaea group</taxon>
        <taxon>Methanomicrobia</taxon>
        <taxon>Methanosarcinales</taxon>
        <taxon>Methanosarcinaceae</taxon>
        <taxon>Methanimicrococcus</taxon>
    </lineage>
</organism>
<accession>A0AA97A2N9</accession>